<evidence type="ECO:0000313" key="7">
    <source>
        <dbReference type="Proteomes" id="UP000548476"/>
    </source>
</evidence>
<dbReference type="RefSeq" id="WP_184789952.1">
    <property type="nucleotide sequence ID" value="NZ_BONT01000106.1"/>
</dbReference>
<accession>A0A841FIG0</accession>
<keyword evidence="2 4" id="KW-0238">DNA-binding</keyword>
<keyword evidence="7" id="KW-1185">Reference proteome</keyword>
<comment type="caution">
    <text evidence="6">The sequence shown here is derived from an EMBL/GenBank/DDBJ whole genome shotgun (WGS) entry which is preliminary data.</text>
</comment>
<proteinExistence type="predicted"/>
<sequence>MTVTDLSLRERKKLRTRRELVEAAIALFGEHGFDAVTIEHLTDSVEVSTRTFFRIFASKEDVVLAPEQRLWSVFGELIAEARLDGPLIGVLERLLLASIEAMEPEWAGQFLACRRIADRTPALTARELRFCADTTAEIALILGGRAGLDPTDLRLRLALELMLAVWHTANQDWAVKEPADATWLAVLVRDGFAALPGALDLSVGS</sequence>
<gene>
    <name evidence="6" type="ORF">HNR73_005004</name>
</gene>
<dbReference type="InterPro" id="IPR009057">
    <property type="entry name" value="Homeodomain-like_sf"/>
</dbReference>
<dbReference type="Gene3D" id="1.10.357.10">
    <property type="entry name" value="Tetracycline Repressor, domain 2"/>
    <property type="match status" value="1"/>
</dbReference>
<evidence type="ECO:0000313" key="6">
    <source>
        <dbReference type="EMBL" id="MBB6037131.1"/>
    </source>
</evidence>
<protein>
    <submittedName>
        <fullName evidence="6">AcrR family transcriptional regulator</fullName>
    </submittedName>
</protein>
<dbReference type="Gene3D" id="1.10.10.60">
    <property type="entry name" value="Homeodomain-like"/>
    <property type="match status" value="1"/>
</dbReference>
<dbReference type="Pfam" id="PF17754">
    <property type="entry name" value="TetR_C_14"/>
    <property type="match status" value="1"/>
</dbReference>
<dbReference type="AlphaFoldDB" id="A0A841FIG0"/>
<evidence type="ECO:0000256" key="1">
    <source>
        <dbReference type="ARBA" id="ARBA00023015"/>
    </source>
</evidence>
<feature type="domain" description="HTH tetR-type" evidence="5">
    <location>
        <begin position="14"/>
        <end position="74"/>
    </location>
</feature>
<dbReference type="InterPro" id="IPR050109">
    <property type="entry name" value="HTH-type_TetR-like_transc_reg"/>
</dbReference>
<dbReference type="GO" id="GO:0003700">
    <property type="term" value="F:DNA-binding transcription factor activity"/>
    <property type="evidence" value="ECO:0007669"/>
    <property type="project" value="TreeGrafter"/>
</dbReference>
<dbReference type="EMBL" id="JACHGT010000011">
    <property type="protein sequence ID" value="MBB6037131.1"/>
    <property type="molecule type" value="Genomic_DNA"/>
</dbReference>
<dbReference type="PROSITE" id="PS50977">
    <property type="entry name" value="HTH_TETR_2"/>
    <property type="match status" value="1"/>
</dbReference>
<dbReference type="PANTHER" id="PTHR30055">
    <property type="entry name" value="HTH-TYPE TRANSCRIPTIONAL REGULATOR RUTR"/>
    <property type="match status" value="1"/>
</dbReference>
<keyword evidence="3" id="KW-0804">Transcription</keyword>
<evidence type="ECO:0000256" key="4">
    <source>
        <dbReference type="PROSITE-ProRule" id="PRU00335"/>
    </source>
</evidence>
<dbReference type="Pfam" id="PF00440">
    <property type="entry name" value="TetR_N"/>
    <property type="match status" value="1"/>
</dbReference>
<dbReference type="Proteomes" id="UP000548476">
    <property type="component" value="Unassembled WGS sequence"/>
</dbReference>
<name>A0A841FIG0_9ACTN</name>
<dbReference type="InterPro" id="IPR001647">
    <property type="entry name" value="HTH_TetR"/>
</dbReference>
<dbReference type="SUPFAM" id="SSF46689">
    <property type="entry name" value="Homeodomain-like"/>
    <property type="match status" value="1"/>
</dbReference>
<dbReference type="InterPro" id="IPR041347">
    <property type="entry name" value="MftR_C"/>
</dbReference>
<dbReference type="PRINTS" id="PR00455">
    <property type="entry name" value="HTHTETR"/>
</dbReference>
<reference evidence="6 7" key="1">
    <citation type="submission" date="2020-08" db="EMBL/GenBank/DDBJ databases">
        <title>Genomic Encyclopedia of Type Strains, Phase IV (KMG-IV): sequencing the most valuable type-strain genomes for metagenomic binning, comparative biology and taxonomic classification.</title>
        <authorList>
            <person name="Goeker M."/>
        </authorList>
    </citation>
    <scope>NUCLEOTIDE SEQUENCE [LARGE SCALE GENOMIC DNA]</scope>
    <source>
        <strain evidence="6 7">YIM 65646</strain>
    </source>
</reference>
<evidence type="ECO:0000256" key="2">
    <source>
        <dbReference type="ARBA" id="ARBA00023125"/>
    </source>
</evidence>
<evidence type="ECO:0000259" key="5">
    <source>
        <dbReference type="PROSITE" id="PS50977"/>
    </source>
</evidence>
<evidence type="ECO:0000256" key="3">
    <source>
        <dbReference type="ARBA" id="ARBA00023163"/>
    </source>
</evidence>
<feature type="DNA-binding region" description="H-T-H motif" evidence="4">
    <location>
        <begin position="37"/>
        <end position="56"/>
    </location>
</feature>
<dbReference type="PANTHER" id="PTHR30055:SF238">
    <property type="entry name" value="MYCOFACTOCIN BIOSYNTHESIS TRANSCRIPTIONAL REGULATOR MFTR-RELATED"/>
    <property type="match status" value="1"/>
</dbReference>
<organism evidence="6 7">
    <name type="scientific">Phytomonospora endophytica</name>
    <dbReference type="NCBI Taxonomy" id="714109"/>
    <lineage>
        <taxon>Bacteria</taxon>
        <taxon>Bacillati</taxon>
        <taxon>Actinomycetota</taxon>
        <taxon>Actinomycetes</taxon>
        <taxon>Micromonosporales</taxon>
        <taxon>Micromonosporaceae</taxon>
        <taxon>Phytomonospora</taxon>
    </lineage>
</organism>
<keyword evidence="1" id="KW-0805">Transcription regulation</keyword>
<dbReference type="GO" id="GO:0000976">
    <property type="term" value="F:transcription cis-regulatory region binding"/>
    <property type="evidence" value="ECO:0007669"/>
    <property type="project" value="TreeGrafter"/>
</dbReference>